<evidence type="ECO:0000256" key="1">
    <source>
        <dbReference type="SAM" id="SignalP"/>
    </source>
</evidence>
<gene>
    <name evidence="2" type="ORF">H1S06_07985</name>
</gene>
<feature type="signal peptide" evidence="1">
    <location>
        <begin position="1"/>
        <end position="27"/>
    </location>
</feature>
<evidence type="ECO:0008006" key="4">
    <source>
        <dbReference type="Google" id="ProtNLM"/>
    </source>
</evidence>
<keyword evidence="1" id="KW-0732">Signal</keyword>
<keyword evidence="3" id="KW-1185">Reference proteome</keyword>
<name>A0A7W1WY52_9GAMM</name>
<reference evidence="2 3" key="1">
    <citation type="submission" date="2020-07" db="EMBL/GenBank/DDBJ databases">
        <title>Bacterium isolated from marien macroalgae.</title>
        <authorList>
            <person name="Zhu K."/>
            <person name="Lu D."/>
            <person name="Du Z."/>
        </authorList>
    </citation>
    <scope>NUCLEOTIDE SEQUENCE [LARGE SCALE GENOMIC DNA]</scope>
    <source>
        <strain evidence="2 3">3-1745</strain>
    </source>
</reference>
<dbReference type="Proteomes" id="UP000538931">
    <property type="component" value="Unassembled WGS sequence"/>
</dbReference>
<proteinExistence type="predicted"/>
<evidence type="ECO:0000313" key="3">
    <source>
        <dbReference type="Proteomes" id="UP000538931"/>
    </source>
</evidence>
<comment type="caution">
    <text evidence="2">The sequence shown here is derived from an EMBL/GenBank/DDBJ whole genome shotgun (WGS) entry which is preliminary data.</text>
</comment>
<organism evidence="2 3">
    <name type="scientific">Marinobacterium marinum</name>
    <dbReference type="NCBI Taxonomy" id="2756129"/>
    <lineage>
        <taxon>Bacteria</taxon>
        <taxon>Pseudomonadati</taxon>
        <taxon>Pseudomonadota</taxon>
        <taxon>Gammaproteobacteria</taxon>
        <taxon>Oceanospirillales</taxon>
        <taxon>Oceanospirillaceae</taxon>
        <taxon>Marinobacterium</taxon>
    </lineage>
</organism>
<feature type="chain" id="PRO_5031447541" description="DUF4136 domain-containing protein" evidence="1">
    <location>
        <begin position="28"/>
        <end position="212"/>
    </location>
</feature>
<accession>A0A7W1WY52</accession>
<sequence>METTMLRKYYLPALLAIALVGCSDSQADSVSPYSLPLDLLRLNADTPERITVTQVVDQPRFDKLEPGLTEWRRPLAEENDQAMRSLSYYVKQSPLSECSQLCGLKVTGENRIPGQLMTFTCNQQPINLREFYSTPGYAGLALPADSVNLLINERPAQLQRLKSLAGSEATLLAWEGADRGFALFAPSATEDTARALIEIARAIDNGDTPHDA</sequence>
<evidence type="ECO:0000313" key="2">
    <source>
        <dbReference type="EMBL" id="MBA4502298.1"/>
    </source>
</evidence>
<protein>
    <recommendedName>
        <fullName evidence="4">DUF4136 domain-containing protein</fullName>
    </recommendedName>
</protein>
<dbReference type="RefSeq" id="WP_181738981.1">
    <property type="nucleotide sequence ID" value="NZ_JACEMT010000044.1"/>
</dbReference>
<dbReference type="EMBL" id="JACEMT010000044">
    <property type="protein sequence ID" value="MBA4502298.1"/>
    <property type="molecule type" value="Genomic_DNA"/>
</dbReference>
<dbReference type="AlphaFoldDB" id="A0A7W1WY52"/>
<dbReference type="PROSITE" id="PS51257">
    <property type="entry name" value="PROKAR_LIPOPROTEIN"/>
    <property type="match status" value="1"/>
</dbReference>